<reference evidence="8" key="1">
    <citation type="journal article" date="2014" name="FEMS Microbiol. Lett.">
        <title>Draft Genomic DNA Sequence of the Facultatively Methylotrophic Bacterium Acidomonas methanolica type strain MB58.</title>
        <authorList>
            <person name="Higashiura N."/>
            <person name="Hadano H."/>
            <person name="Hirakawa H."/>
            <person name="Matsutani M."/>
            <person name="Takabe S."/>
            <person name="Matsushita K."/>
            <person name="Azuma Y."/>
        </authorList>
    </citation>
    <scope>NUCLEOTIDE SEQUENCE [LARGE SCALE GENOMIC DNA]</scope>
    <source>
        <strain evidence="8">MB58</strain>
    </source>
</reference>
<dbReference type="GO" id="GO:0022857">
    <property type="term" value="F:transmembrane transporter activity"/>
    <property type="evidence" value="ECO:0007669"/>
    <property type="project" value="InterPro"/>
</dbReference>
<dbReference type="RefSeq" id="WP_081797466.1">
    <property type="nucleotide sequence ID" value="NZ_BAND01000025.1"/>
</dbReference>
<accession>A0A023D2Z5</accession>
<dbReference type="InterPro" id="IPR006726">
    <property type="entry name" value="PHBA_efflux_AaeB/fusaric-R"/>
</dbReference>
<evidence type="ECO:0000256" key="6">
    <source>
        <dbReference type="SAM" id="Phobius"/>
    </source>
</evidence>
<sequence length="730" mass="79673">MSTASASLPRSAIPLPPPPTQPGQWDWLLSPSPQILAFATRNTLAALLSLAIAMWMELDSPAWAPMTVWAVAGLSRGESLSKARWRLFGTILGGLAAASLIIAFPQQPWLFFPSIAIWTGLCSGLATFVSNFRAYAMVLAGYTCAIVGMDAVSHPENIFFITVSRLTYITLGIVCEAAIGLIFARGQEHAARMAVRSKLQTALSSVATAIADLMEETPEAISRARALFGVILRLSSEIEYAEIEMGPYGHEGDHARAALASVSLLLSRGMGLSARLRALEHRNTGFYEHAAPVRAFLCGLTARLAGNEATAALLADVQAQIRFCLALGTSEHPDAVGPDHSPRPLNERVLFIALAELLQDLDATISEYEASLHANPKDRFTFRLDIHRDPINAFQNGLRVAAAVLFSALVWEVTAWPSGQTFVTFTALVCGLFAVTDNPVLASLKFMWGVIWAAVAAAVLDFVFLPLASTYELAIACLGPAMFFGAIARGHPGYVLQSAAYGLLMPSMLGLGNAHRIDEVQYFNASSATVLGAAAAVLIFHVVLPFNTNAERFRLRREMLAELRSLCAVDNAPDPRHWLGRSIDRLARLIRHAGAKPSVVVEHYLKGALATMTMGLNIIRLHRLLGRDLLPDSARRSILAVLERISRSRSHYVAATRIAQIAIRRLRHLEHMETDLLTRLELERGISYLVLIDYAMRENPEFLDTRHHFTGRIDSLATADQKAVAKRVRG</sequence>
<evidence type="ECO:0000256" key="3">
    <source>
        <dbReference type="ARBA" id="ARBA00022692"/>
    </source>
</evidence>
<dbReference type="AlphaFoldDB" id="A0A023D2Z5"/>
<comment type="subcellular location">
    <subcellularLocation>
        <location evidence="1">Cell membrane</location>
        <topology evidence="1">Multi-pass membrane protein</topology>
    </subcellularLocation>
</comment>
<keyword evidence="8" id="KW-1185">Reference proteome</keyword>
<feature type="transmembrane region" description="Helical" evidence="6">
    <location>
        <begin position="417"/>
        <end position="435"/>
    </location>
</feature>
<comment type="caution">
    <text evidence="7">The sequence shown here is derived from an EMBL/GenBank/DDBJ whole genome shotgun (WGS) entry which is preliminary data.</text>
</comment>
<dbReference type="Pfam" id="PF04632">
    <property type="entry name" value="FUSC"/>
    <property type="match status" value="1"/>
</dbReference>
<keyword evidence="4 6" id="KW-1133">Transmembrane helix</keyword>
<dbReference type="GO" id="GO:0005886">
    <property type="term" value="C:plasma membrane"/>
    <property type="evidence" value="ECO:0007669"/>
    <property type="project" value="UniProtKB-SubCell"/>
</dbReference>
<reference evidence="7 8" key="2">
    <citation type="journal article" date="2014" name="FEMS Microbiol. Lett.">
        <title>Draft genomic DNA sequence of the facultatively methylotrophic bacterium Acidomonas methanolica type strain MB58.</title>
        <authorList>
            <person name="Higashiura N."/>
            <person name="Hadano H."/>
            <person name="Hirakawa H."/>
            <person name="Matsutani M."/>
            <person name="Takabe S."/>
            <person name="Matsushita K."/>
            <person name="Azuma Y."/>
        </authorList>
    </citation>
    <scope>NUCLEOTIDE SEQUENCE [LARGE SCALE GENOMIC DNA]</scope>
    <source>
        <strain evidence="7 8">MB58</strain>
    </source>
</reference>
<evidence type="ECO:0000256" key="4">
    <source>
        <dbReference type="ARBA" id="ARBA00022989"/>
    </source>
</evidence>
<gene>
    <name evidence="7" type="ORF">Amme_025_003</name>
</gene>
<feature type="transmembrane region" description="Helical" evidence="6">
    <location>
        <begin position="393"/>
        <end position="411"/>
    </location>
</feature>
<feature type="transmembrane region" description="Helical" evidence="6">
    <location>
        <begin position="526"/>
        <end position="547"/>
    </location>
</feature>
<feature type="transmembrane region" description="Helical" evidence="6">
    <location>
        <begin position="110"/>
        <end position="129"/>
    </location>
</feature>
<keyword evidence="5 6" id="KW-0472">Membrane</keyword>
<feature type="transmembrane region" description="Helical" evidence="6">
    <location>
        <begin position="495"/>
        <end position="514"/>
    </location>
</feature>
<protein>
    <submittedName>
        <fullName evidence="7">Fusaric acid resistance protein FusB</fullName>
    </submittedName>
</protein>
<keyword evidence="2" id="KW-1003">Cell membrane</keyword>
<evidence type="ECO:0000256" key="1">
    <source>
        <dbReference type="ARBA" id="ARBA00004651"/>
    </source>
</evidence>
<evidence type="ECO:0000313" key="7">
    <source>
        <dbReference type="EMBL" id="GAJ28449.1"/>
    </source>
</evidence>
<dbReference type="PANTHER" id="PTHR30509">
    <property type="entry name" value="P-HYDROXYBENZOIC ACID EFFLUX PUMP SUBUNIT-RELATED"/>
    <property type="match status" value="1"/>
</dbReference>
<feature type="transmembrane region" description="Helical" evidence="6">
    <location>
        <begin position="134"/>
        <end position="152"/>
    </location>
</feature>
<dbReference type="OrthoDB" id="8005649at2"/>
<organism evidence="7 8">
    <name type="scientific">Acidomonas methanolica NBRC 104435</name>
    <dbReference type="NCBI Taxonomy" id="1231351"/>
    <lineage>
        <taxon>Bacteria</taxon>
        <taxon>Pseudomonadati</taxon>
        <taxon>Pseudomonadota</taxon>
        <taxon>Alphaproteobacteria</taxon>
        <taxon>Acetobacterales</taxon>
        <taxon>Acetobacteraceae</taxon>
        <taxon>Acidomonas</taxon>
    </lineage>
</organism>
<evidence type="ECO:0000313" key="8">
    <source>
        <dbReference type="Proteomes" id="UP000019760"/>
    </source>
</evidence>
<evidence type="ECO:0000256" key="5">
    <source>
        <dbReference type="ARBA" id="ARBA00023136"/>
    </source>
</evidence>
<dbReference type="Proteomes" id="UP000019760">
    <property type="component" value="Unassembled WGS sequence"/>
</dbReference>
<proteinExistence type="predicted"/>
<name>A0A023D2Z5_ACIMT</name>
<feature type="transmembrane region" description="Helical" evidence="6">
    <location>
        <begin position="447"/>
        <end position="465"/>
    </location>
</feature>
<feature type="transmembrane region" description="Helical" evidence="6">
    <location>
        <begin position="158"/>
        <end position="184"/>
    </location>
</feature>
<dbReference type="EMBL" id="BAND01000025">
    <property type="protein sequence ID" value="GAJ28449.1"/>
    <property type="molecule type" value="Genomic_DNA"/>
</dbReference>
<feature type="transmembrane region" description="Helical" evidence="6">
    <location>
        <begin position="85"/>
        <end position="104"/>
    </location>
</feature>
<evidence type="ECO:0000256" key="2">
    <source>
        <dbReference type="ARBA" id="ARBA00022475"/>
    </source>
</evidence>
<dbReference type="PANTHER" id="PTHR30509:SF40">
    <property type="entry name" value="BLR3852 PROTEIN"/>
    <property type="match status" value="1"/>
</dbReference>
<keyword evidence="3 6" id="KW-0812">Transmembrane</keyword>